<protein>
    <submittedName>
        <fullName evidence="10">SusC/RagA family TonB-linked outer membrane protein</fullName>
    </submittedName>
</protein>
<evidence type="ECO:0000256" key="3">
    <source>
        <dbReference type="ARBA" id="ARBA00022452"/>
    </source>
</evidence>
<accession>A0ABS8EL41</accession>
<evidence type="ECO:0000256" key="6">
    <source>
        <dbReference type="ARBA" id="ARBA00023237"/>
    </source>
</evidence>
<keyword evidence="6 7" id="KW-0998">Cell outer membrane</keyword>
<evidence type="ECO:0000256" key="4">
    <source>
        <dbReference type="ARBA" id="ARBA00022692"/>
    </source>
</evidence>
<comment type="subcellular location">
    <subcellularLocation>
        <location evidence="1 7">Cell outer membrane</location>
        <topology evidence="1 7">Multi-pass membrane protein</topology>
    </subcellularLocation>
</comment>
<dbReference type="Gene3D" id="2.40.170.20">
    <property type="entry name" value="TonB-dependent receptor, beta-barrel domain"/>
    <property type="match status" value="1"/>
</dbReference>
<dbReference type="InterPro" id="IPR023997">
    <property type="entry name" value="TonB-dep_OMP_SusC/RagA_CS"/>
</dbReference>
<keyword evidence="4 7" id="KW-0812">Transmembrane</keyword>
<evidence type="ECO:0000256" key="7">
    <source>
        <dbReference type="PROSITE-ProRule" id="PRU01360"/>
    </source>
</evidence>
<dbReference type="InterPro" id="IPR037066">
    <property type="entry name" value="Plug_dom_sf"/>
</dbReference>
<keyword evidence="3 7" id="KW-1134">Transmembrane beta strand</keyword>
<dbReference type="Pfam" id="PF07715">
    <property type="entry name" value="Plug"/>
    <property type="match status" value="1"/>
</dbReference>
<comment type="caution">
    <text evidence="10">The sequence shown here is derived from an EMBL/GenBank/DDBJ whole genome shotgun (WGS) entry which is preliminary data.</text>
</comment>
<evidence type="ECO:0000313" key="11">
    <source>
        <dbReference type="Proteomes" id="UP000778797"/>
    </source>
</evidence>
<dbReference type="Pfam" id="PF13715">
    <property type="entry name" value="CarbopepD_reg_2"/>
    <property type="match status" value="1"/>
</dbReference>
<keyword evidence="11" id="KW-1185">Reference proteome</keyword>
<evidence type="ECO:0000256" key="1">
    <source>
        <dbReference type="ARBA" id="ARBA00004571"/>
    </source>
</evidence>
<evidence type="ECO:0000259" key="9">
    <source>
        <dbReference type="Pfam" id="PF07715"/>
    </source>
</evidence>
<dbReference type="InterPro" id="IPR023996">
    <property type="entry name" value="TonB-dep_OMP_SusC/RagA"/>
</dbReference>
<evidence type="ECO:0000313" key="10">
    <source>
        <dbReference type="EMBL" id="MCC1483939.1"/>
    </source>
</evidence>
<dbReference type="InterPro" id="IPR036942">
    <property type="entry name" value="Beta-barrel_TonB_sf"/>
</dbReference>
<keyword evidence="8" id="KW-0732">Signal</keyword>
<dbReference type="SUPFAM" id="SSF56935">
    <property type="entry name" value="Porins"/>
    <property type="match status" value="1"/>
</dbReference>
<name>A0ABS8EL41_9FLAO</name>
<dbReference type="Proteomes" id="UP000778797">
    <property type="component" value="Unassembled WGS sequence"/>
</dbReference>
<feature type="signal peptide" evidence="8">
    <location>
        <begin position="1"/>
        <end position="22"/>
    </location>
</feature>
<dbReference type="Gene3D" id="2.60.40.1120">
    <property type="entry name" value="Carboxypeptidase-like, regulatory domain"/>
    <property type="match status" value="1"/>
</dbReference>
<keyword evidence="2 7" id="KW-0813">Transport</keyword>
<gene>
    <name evidence="10" type="ORF">J1C55_04995</name>
</gene>
<dbReference type="NCBIfam" id="TIGR04057">
    <property type="entry name" value="SusC_RagA_signa"/>
    <property type="match status" value="1"/>
</dbReference>
<dbReference type="InterPro" id="IPR039426">
    <property type="entry name" value="TonB-dep_rcpt-like"/>
</dbReference>
<proteinExistence type="inferred from homology"/>
<evidence type="ECO:0000256" key="5">
    <source>
        <dbReference type="ARBA" id="ARBA00023136"/>
    </source>
</evidence>
<comment type="similarity">
    <text evidence="7">Belongs to the TonB-dependent receptor family.</text>
</comment>
<feature type="domain" description="TonB-dependent receptor plug" evidence="9">
    <location>
        <begin position="119"/>
        <end position="224"/>
    </location>
</feature>
<feature type="chain" id="PRO_5047095468" evidence="8">
    <location>
        <begin position="23"/>
        <end position="1014"/>
    </location>
</feature>
<organism evidence="10 11">
    <name type="scientific">Winogradskyella immobilis</name>
    <dbReference type="NCBI Taxonomy" id="2816852"/>
    <lineage>
        <taxon>Bacteria</taxon>
        <taxon>Pseudomonadati</taxon>
        <taxon>Bacteroidota</taxon>
        <taxon>Flavobacteriia</taxon>
        <taxon>Flavobacteriales</taxon>
        <taxon>Flavobacteriaceae</taxon>
        <taxon>Winogradskyella</taxon>
    </lineage>
</organism>
<dbReference type="InterPro" id="IPR008969">
    <property type="entry name" value="CarboxyPept-like_regulatory"/>
</dbReference>
<reference evidence="11" key="2">
    <citation type="submission" date="2023-07" db="EMBL/GenBank/DDBJ databases">
        <title>Genome of Winogradskyella sp. E313.</title>
        <authorList>
            <person name="Zhou Y."/>
        </authorList>
    </citation>
    <scope>NUCLEOTIDE SEQUENCE [LARGE SCALE GENOMIC DNA]</scope>
    <source>
        <strain evidence="11">E313</strain>
    </source>
</reference>
<evidence type="ECO:0000256" key="2">
    <source>
        <dbReference type="ARBA" id="ARBA00022448"/>
    </source>
</evidence>
<evidence type="ECO:0000256" key="8">
    <source>
        <dbReference type="SAM" id="SignalP"/>
    </source>
</evidence>
<dbReference type="EMBL" id="JAFMPT010000004">
    <property type="protein sequence ID" value="MCC1483939.1"/>
    <property type="molecule type" value="Genomic_DNA"/>
</dbReference>
<dbReference type="InterPro" id="IPR012910">
    <property type="entry name" value="Plug_dom"/>
</dbReference>
<keyword evidence="5 7" id="KW-0472">Membrane</keyword>
<dbReference type="SUPFAM" id="SSF49464">
    <property type="entry name" value="Carboxypeptidase regulatory domain-like"/>
    <property type="match status" value="1"/>
</dbReference>
<dbReference type="PROSITE" id="PS52016">
    <property type="entry name" value="TONB_DEPENDENT_REC_3"/>
    <property type="match status" value="1"/>
</dbReference>
<reference evidence="11" key="1">
    <citation type="submission" date="2021-03" db="EMBL/GenBank/DDBJ databases">
        <title>Genome of Cognatishimia sp. F0-27.</title>
        <authorList>
            <person name="Ping X."/>
        </authorList>
    </citation>
    <scope>NUCLEOTIDE SEQUENCE [LARGE SCALE GENOMIC DNA]</scope>
    <source>
        <strain evidence="11">E313</strain>
    </source>
</reference>
<dbReference type="Gene3D" id="2.170.130.10">
    <property type="entry name" value="TonB-dependent receptor, plug domain"/>
    <property type="match status" value="1"/>
</dbReference>
<sequence length="1014" mass="110356">MKLKLTWLLTLFMAFVMQLSFGQEKDITGTVTAASDGLPLPGVTVLIKGTATGTSTDIDGKYSIKAKAGDILVFSFVSMKTTEKTVGSSSTINVAMADDIASLDEVVITGYSTTTKAKSSVSSVRVSSETIENRPNASFVQTLSGQVPGLNITTSSGQPGGNSLVQLRGVGSITGDTEPLFIIDGAPVDQDNFRSLNPQDILSVDVLKDAGATAIYGNRGANGVIVIKTRQGGFNEGLKINYNGFVAYSSLQDDDYDVLGAQDLLRYERSRGNGAGAGNSNSLFNPGNGTPLTDAQIAAAPNFNWTDFFFRTGVTQSHTVSLSSGGENSSQFTSFGFNDTEGILVQSSLKRFNIRSNITGKSSNGKFNYGTNLTLNYSDSGEPNNIGGGAINRNFVLGALQSVPYLTPEDYTNGAALLAPLSFTNTPLFLLDRVETFTRVDEEVRLIGSANFSYALSDWLTANLLMSGDYQAAQNLRAEGPTSFNALLFGGAENPTSGFQQQNNPRTFAYNQVTSLNASKTYGKHSVDVGLYTEYFKTHFRTFGFFQNGLDPRTFSPGDGSGFIPVALDPASGGIIFNDNPNADIINTGLFSYFASADYDYDERFGGSATIRRDASFRFAASNRWATFWSVSGRWNISNEAFMENSVFNNLKLRASWGTAGNQNIAAPVDATEDFFATGSGYGNANSIFLAQIGNRDLQWETTEQVNIGVDFGVWNNRLRGSLDVYERETSDLFQQTPLSATVGFTSQPANTGLLTNRGFDLQLDYDIIQAKNQGDLRVSVGVVANFNETELDELPNSEGEIIGLGRNGGRLGEYFTLRYAGINPANGELLFLTADGDVTENPNADTDRVWLGKNIIPDWNGSFNLNVDYKNFFFTTQWNYVLGVDRFDNDYAGFINEDNVGQFNFSADILRAWTQPGDITDINSPTATNRNTFASTRFLRDASYLRLRFASFGYNFPSKYLENTGISSARVFINGENLFTFTEWRGFDAETRSNGSREFPTPRTISFGFELGI</sequence>
<dbReference type="NCBIfam" id="TIGR04056">
    <property type="entry name" value="OMP_RagA_SusC"/>
    <property type="match status" value="1"/>
</dbReference>
<dbReference type="RefSeq" id="WP_227476381.1">
    <property type="nucleotide sequence ID" value="NZ_JAFMPT010000004.1"/>
</dbReference>